<proteinExistence type="predicted"/>
<dbReference type="EMBL" id="BOOQ01000047">
    <property type="protein sequence ID" value="GII49982.1"/>
    <property type="molecule type" value="Genomic_DNA"/>
</dbReference>
<evidence type="ECO:0000313" key="2">
    <source>
        <dbReference type="EMBL" id="GII49982.1"/>
    </source>
</evidence>
<dbReference type="Proteomes" id="UP000644610">
    <property type="component" value="Unassembled WGS sequence"/>
</dbReference>
<sequence length="98" mass="10298">MDLPDENFLYAFKAARLRRPARASVGQPAGHAALRPIPAGAAHALTPTKVMLASRAKHHTEGEGDDGPARRSPEGENPQGALPPAPPALLRDGPKWPG</sequence>
<keyword evidence="3" id="KW-1185">Reference proteome</keyword>
<reference evidence="2" key="1">
    <citation type="submission" date="2021-01" db="EMBL/GenBank/DDBJ databases">
        <title>Whole genome shotgun sequence of Planotetraspora silvatica NBRC 100141.</title>
        <authorList>
            <person name="Komaki H."/>
            <person name="Tamura T."/>
        </authorList>
    </citation>
    <scope>NUCLEOTIDE SEQUENCE</scope>
    <source>
        <strain evidence="2">NBRC 100141</strain>
    </source>
</reference>
<accession>A0A8J3URJ5</accession>
<feature type="compositionally biased region" description="Basic and acidic residues" evidence="1">
    <location>
        <begin position="59"/>
        <end position="74"/>
    </location>
</feature>
<organism evidence="2 3">
    <name type="scientific">Planotetraspora silvatica</name>
    <dbReference type="NCBI Taxonomy" id="234614"/>
    <lineage>
        <taxon>Bacteria</taxon>
        <taxon>Bacillati</taxon>
        <taxon>Actinomycetota</taxon>
        <taxon>Actinomycetes</taxon>
        <taxon>Streptosporangiales</taxon>
        <taxon>Streptosporangiaceae</taxon>
        <taxon>Planotetraspora</taxon>
    </lineage>
</organism>
<name>A0A8J3URJ5_9ACTN</name>
<dbReference type="AlphaFoldDB" id="A0A8J3URJ5"/>
<comment type="caution">
    <text evidence="2">The sequence shown here is derived from an EMBL/GenBank/DDBJ whole genome shotgun (WGS) entry which is preliminary data.</text>
</comment>
<evidence type="ECO:0000313" key="3">
    <source>
        <dbReference type="Proteomes" id="UP000644610"/>
    </source>
</evidence>
<protein>
    <submittedName>
        <fullName evidence="2">Uncharacterized protein</fullName>
    </submittedName>
</protein>
<gene>
    <name evidence="2" type="ORF">Psi02_64060</name>
</gene>
<evidence type="ECO:0000256" key="1">
    <source>
        <dbReference type="SAM" id="MobiDB-lite"/>
    </source>
</evidence>
<feature type="region of interest" description="Disordered" evidence="1">
    <location>
        <begin position="45"/>
        <end position="98"/>
    </location>
</feature>